<reference evidence="2" key="1">
    <citation type="journal article" date="2019" name="PLoS Negl. Trop. Dis.">
        <title>Revisiting the worldwide diversity of Leptospira species in the environment.</title>
        <authorList>
            <person name="Vincent A.T."/>
            <person name="Schiettekatte O."/>
            <person name="Bourhy P."/>
            <person name="Veyrier F.J."/>
            <person name="Picardeau M."/>
        </authorList>
    </citation>
    <scope>NUCLEOTIDE SEQUENCE [LARGE SCALE GENOMIC DNA]</scope>
    <source>
        <strain evidence="2">201800277</strain>
    </source>
</reference>
<protein>
    <submittedName>
        <fullName evidence="2">Uncharacterized protein</fullName>
    </submittedName>
</protein>
<evidence type="ECO:0000256" key="1">
    <source>
        <dbReference type="SAM" id="MobiDB-lite"/>
    </source>
</evidence>
<organism evidence="2 3">
    <name type="scientific">Leptospira brenneri</name>
    <dbReference type="NCBI Taxonomy" id="2023182"/>
    <lineage>
        <taxon>Bacteria</taxon>
        <taxon>Pseudomonadati</taxon>
        <taxon>Spirochaetota</taxon>
        <taxon>Spirochaetia</taxon>
        <taxon>Leptospirales</taxon>
        <taxon>Leptospiraceae</taxon>
        <taxon>Leptospira</taxon>
    </lineage>
</organism>
<comment type="caution">
    <text evidence="2">The sequence shown here is derived from an EMBL/GenBank/DDBJ whole genome shotgun (WGS) entry which is preliminary data.</text>
</comment>
<dbReference type="AlphaFoldDB" id="A0A2M9Y770"/>
<dbReference type="OrthoDB" id="337813at2"/>
<proteinExistence type="predicted"/>
<accession>A0A2M9Y770</accession>
<feature type="region of interest" description="Disordered" evidence="1">
    <location>
        <begin position="1"/>
        <end position="21"/>
    </location>
</feature>
<gene>
    <name evidence="2" type="ORF">EHQ30_04105</name>
</gene>
<dbReference type="EMBL" id="RQFP01000001">
    <property type="protein sequence ID" value="TGK95821.1"/>
    <property type="molecule type" value="Genomic_DNA"/>
</dbReference>
<keyword evidence="3" id="KW-1185">Reference proteome</keyword>
<dbReference type="Proteomes" id="UP000297891">
    <property type="component" value="Unassembled WGS sequence"/>
</dbReference>
<evidence type="ECO:0000313" key="2">
    <source>
        <dbReference type="EMBL" id="TGK95821.1"/>
    </source>
</evidence>
<evidence type="ECO:0000313" key="3">
    <source>
        <dbReference type="Proteomes" id="UP000297891"/>
    </source>
</evidence>
<sequence>MHWQIFEADSTQNPSSPLPKKRNWVQRNKARLPAIHRLQSISPMFAHPTQKSSQFLDKFGVVPLAL</sequence>
<name>A0A2M9Y770_9LEPT</name>